<dbReference type="AlphaFoldDB" id="A0A1K0FT50"/>
<dbReference type="RefSeq" id="WP_071802900.1">
    <property type="nucleotide sequence ID" value="NZ_MEIA01000007.1"/>
</dbReference>
<protein>
    <submittedName>
        <fullName evidence="1">Uncharacterized protein</fullName>
    </submittedName>
</protein>
<evidence type="ECO:0000313" key="1">
    <source>
        <dbReference type="EMBL" id="OJF15953.1"/>
    </source>
</evidence>
<name>A0A1K0FT50_9ACTN</name>
<organism evidence="1 2">
    <name type="scientific">Couchioplanes caeruleus subsp. caeruleus</name>
    <dbReference type="NCBI Taxonomy" id="56427"/>
    <lineage>
        <taxon>Bacteria</taxon>
        <taxon>Bacillati</taxon>
        <taxon>Actinomycetota</taxon>
        <taxon>Actinomycetes</taxon>
        <taxon>Micromonosporales</taxon>
        <taxon>Micromonosporaceae</taxon>
        <taxon>Couchioplanes</taxon>
    </lineage>
</organism>
<comment type="caution">
    <text evidence="1">The sequence shown here is derived from an EMBL/GenBank/DDBJ whole genome shotgun (WGS) entry which is preliminary data.</text>
</comment>
<dbReference type="EMBL" id="MEIA01000007">
    <property type="protein sequence ID" value="OJF15953.1"/>
    <property type="molecule type" value="Genomic_DNA"/>
</dbReference>
<keyword evidence="2" id="KW-1185">Reference proteome</keyword>
<dbReference type="Proteomes" id="UP000182486">
    <property type="component" value="Unassembled WGS sequence"/>
</dbReference>
<gene>
    <name evidence="1" type="ORF">BG844_01590</name>
</gene>
<sequence length="126" mass="14092">MAAHEDISCPDFELVAPIAVPSSSRVPDQVTGQSTSMEYDRYFRLQRDRIGLREWSRTCLEVQRKVLADLADVGLTAEERQSLLHGLLLMGNEALQQWIDISAEPDAGPARMRDGRHELVAAREGC</sequence>
<reference evidence="1 2" key="1">
    <citation type="submission" date="2016-09" db="EMBL/GenBank/DDBJ databases">
        <title>Couchioplanes caeruleus draft genome sequence.</title>
        <authorList>
            <person name="Sheehan J."/>
            <person name="Caffrey P."/>
        </authorList>
    </citation>
    <scope>NUCLEOTIDE SEQUENCE [LARGE SCALE GENOMIC DNA]</scope>
    <source>
        <strain evidence="1 2">DSM 43634</strain>
    </source>
</reference>
<accession>A0A1K0FT50</accession>
<proteinExistence type="predicted"/>
<evidence type="ECO:0000313" key="2">
    <source>
        <dbReference type="Proteomes" id="UP000182486"/>
    </source>
</evidence>